<accession>A0ABR1IS77</accession>
<gene>
    <name evidence="3" type="ORF">VKT23_018884</name>
</gene>
<comment type="caution">
    <text evidence="3">The sequence shown here is derived from an EMBL/GenBank/DDBJ whole genome shotgun (WGS) entry which is preliminary data.</text>
</comment>
<protein>
    <submittedName>
        <fullName evidence="3">Uncharacterized protein</fullName>
    </submittedName>
</protein>
<feature type="region of interest" description="Disordered" evidence="1">
    <location>
        <begin position="244"/>
        <end position="271"/>
    </location>
</feature>
<keyword evidence="4" id="KW-1185">Reference proteome</keyword>
<feature type="region of interest" description="Disordered" evidence="1">
    <location>
        <begin position="485"/>
        <end position="588"/>
    </location>
</feature>
<keyword evidence="2" id="KW-1133">Transmembrane helix</keyword>
<feature type="transmembrane region" description="Helical" evidence="2">
    <location>
        <begin position="429"/>
        <end position="452"/>
    </location>
</feature>
<dbReference type="Proteomes" id="UP001498398">
    <property type="component" value="Unassembled WGS sequence"/>
</dbReference>
<feature type="compositionally biased region" description="Low complexity" evidence="1">
    <location>
        <begin position="408"/>
        <end position="423"/>
    </location>
</feature>
<keyword evidence="2" id="KW-0812">Transmembrane</keyword>
<dbReference type="EMBL" id="JBANRG010000090">
    <property type="protein sequence ID" value="KAK7436862.1"/>
    <property type="molecule type" value="Genomic_DNA"/>
</dbReference>
<sequence length="632" mass="70101">MAAETRNQVDVHMRAIFKGDGVTHFLLSSARRIVNSPSSSYSLLHGYDYPRSLPLPRCGVQKAFGPVRSPKMSQWPNSVTVILDDWDFPETSAWQHLEGSNSNYTQSVYYKRSVMKFNQTLDKEKGTAWIVNASAGDMAFFGWAPSATFQAITPDGETQEMQYSSTNTIGKIFETNSSMDGFALEFFEETRIDYVLCMVPESETDLQEKSILVDDSSSEIVWDGLWDPRPHYLLSPSFESWDDLDLEEGPSTSLPGMEPHGGGTHASTTQGDSFSFQFAGSSIMVAGINPFQDSPPPPPHTQLNMLFTVDNNSLEHQFMPGSSNPYDDDENRSSRAGYPHYVYYQSGPLEPGNHILTVNVTHITNGGMGISAIIDYLVYKPIFSTLSEKPDFSQTASSSVTPSPMSPEPTGTGTTPPSFDSSPGANKKVISGAVVGSVVGLALVVFGLWWFCRRRNIQRRYHPETPITESKLSLAKPEPFVLTVPVNDNLDQKSKRRPPTRDNSQTEEWREEWGEECHGSKSTRVLSLVSSGHQQIPTPLASSPFIPTESRALDTPDTNSLNGNQESRPGSTQNTLTETPSMQGVSRNSTIDTQALESQMREIHSRVEMLSTEMSRYMIPPAYDNGINREHR</sequence>
<reference evidence="3 4" key="1">
    <citation type="submission" date="2024-01" db="EMBL/GenBank/DDBJ databases">
        <title>A draft genome for the cacao thread blight pathogen Marasmiellus scandens.</title>
        <authorList>
            <person name="Baruah I.K."/>
            <person name="Leung J."/>
            <person name="Bukari Y."/>
            <person name="Amoako-Attah I."/>
            <person name="Meinhardt L.W."/>
            <person name="Bailey B.A."/>
            <person name="Cohen S.P."/>
        </authorList>
    </citation>
    <scope>NUCLEOTIDE SEQUENCE [LARGE SCALE GENOMIC DNA]</scope>
    <source>
        <strain evidence="3 4">GH-19</strain>
    </source>
</reference>
<name>A0ABR1IS77_9AGAR</name>
<evidence type="ECO:0000256" key="1">
    <source>
        <dbReference type="SAM" id="MobiDB-lite"/>
    </source>
</evidence>
<feature type="compositionally biased region" description="Polar residues" evidence="1">
    <location>
        <begin position="520"/>
        <end position="541"/>
    </location>
</feature>
<evidence type="ECO:0000313" key="4">
    <source>
        <dbReference type="Proteomes" id="UP001498398"/>
    </source>
</evidence>
<dbReference type="CDD" id="cd12087">
    <property type="entry name" value="TM_EGFR-like"/>
    <property type="match status" value="1"/>
</dbReference>
<proteinExistence type="predicted"/>
<feature type="compositionally biased region" description="Polar residues" evidence="1">
    <location>
        <begin position="556"/>
        <end position="588"/>
    </location>
</feature>
<feature type="compositionally biased region" description="Basic and acidic residues" evidence="1">
    <location>
        <begin position="507"/>
        <end position="519"/>
    </location>
</feature>
<dbReference type="Gene3D" id="2.60.120.260">
    <property type="entry name" value="Galactose-binding domain-like"/>
    <property type="match status" value="1"/>
</dbReference>
<evidence type="ECO:0000313" key="3">
    <source>
        <dbReference type="EMBL" id="KAK7436862.1"/>
    </source>
</evidence>
<feature type="region of interest" description="Disordered" evidence="1">
    <location>
        <begin position="393"/>
        <end position="423"/>
    </location>
</feature>
<organism evidence="3 4">
    <name type="scientific">Marasmiellus scandens</name>
    <dbReference type="NCBI Taxonomy" id="2682957"/>
    <lineage>
        <taxon>Eukaryota</taxon>
        <taxon>Fungi</taxon>
        <taxon>Dikarya</taxon>
        <taxon>Basidiomycota</taxon>
        <taxon>Agaricomycotina</taxon>
        <taxon>Agaricomycetes</taxon>
        <taxon>Agaricomycetidae</taxon>
        <taxon>Agaricales</taxon>
        <taxon>Marasmiineae</taxon>
        <taxon>Omphalotaceae</taxon>
        <taxon>Marasmiellus</taxon>
    </lineage>
</organism>
<evidence type="ECO:0000256" key="2">
    <source>
        <dbReference type="SAM" id="Phobius"/>
    </source>
</evidence>
<keyword evidence="2" id="KW-0472">Membrane</keyword>